<dbReference type="AlphaFoldDB" id="A0A9P6H0T4"/>
<comment type="caution">
    <text evidence="1">The sequence shown here is derived from an EMBL/GenBank/DDBJ whole genome shotgun (WGS) entry which is preliminary data.</text>
</comment>
<dbReference type="OrthoDB" id="2190614at2759"/>
<accession>A0A9P6H0T4</accession>
<sequence>MRFSEENLLRLLDYEDIDNQMLLEKISSTLALQYFKDEDTQIHTLAGTAFVIDFHENKFKLMFVEEAWYSSFQYVEYFLNFFYASRDFHSFYNFLKYFTILDGNSQNNSKTTCKTVGDATVCDCISTYSYCEYPTFTDVLQRHTVYNIYSHREEYHFHQPFFIAIHKELMNHLLSFNNSTLLERDIGSDFERLKPLFPKDFNLSMLYDLAFFDISIYRYFLSFSADCFFSQCINNIQIDIKKDFRVIFNGEYKKKESFLFKRGFKVPLIIKICNDDSSKHTFM</sequence>
<dbReference type="EMBL" id="SBJO01000055">
    <property type="protein sequence ID" value="KAF9763770.1"/>
    <property type="molecule type" value="Genomic_DNA"/>
</dbReference>
<organism evidence="1 2">
    <name type="scientific">Nosema granulosis</name>
    <dbReference type="NCBI Taxonomy" id="83296"/>
    <lineage>
        <taxon>Eukaryota</taxon>
        <taxon>Fungi</taxon>
        <taxon>Fungi incertae sedis</taxon>
        <taxon>Microsporidia</taxon>
        <taxon>Nosematidae</taxon>
        <taxon>Nosema</taxon>
    </lineage>
</organism>
<proteinExistence type="predicted"/>
<evidence type="ECO:0000313" key="2">
    <source>
        <dbReference type="Proteomes" id="UP000740883"/>
    </source>
</evidence>
<protein>
    <submittedName>
        <fullName evidence="1">Uncharacterized protein</fullName>
    </submittedName>
</protein>
<dbReference type="Proteomes" id="UP000740883">
    <property type="component" value="Unassembled WGS sequence"/>
</dbReference>
<name>A0A9P6H0T4_9MICR</name>
<gene>
    <name evidence="1" type="ORF">NGRA_1066</name>
</gene>
<reference evidence="1 2" key="1">
    <citation type="journal article" date="2020" name="Genome Biol. Evol.">
        <title>Comparative genomics of strictly vertically transmitted, feminizing microsporidia endosymbionts of amphipod crustaceans.</title>
        <authorList>
            <person name="Cormier A."/>
            <person name="Chebbi M.A."/>
            <person name="Giraud I."/>
            <person name="Wattier R."/>
            <person name="Teixeira M."/>
            <person name="Gilbert C."/>
            <person name="Rigaud T."/>
            <person name="Cordaux R."/>
        </authorList>
    </citation>
    <scope>NUCLEOTIDE SEQUENCE [LARGE SCALE GENOMIC DNA]</scope>
    <source>
        <strain evidence="1 2">Ou3-Ou53</strain>
    </source>
</reference>
<keyword evidence="2" id="KW-1185">Reference proteome</keyword>
<evidence type="ECO:0000313" key="1">
    <source>
        <dbReference type="EMBL" id="KAF9763770.1"/>
    </source>
</evidence>